<organism evidence="3 4">
    <name type="scientific">Vibrio penaeicida</name>
    <dbReference type="NCBI Taxonomy" id="104609"/>
    <lineage>
        <taxon>Bacteria</taxon>
        <taxon>Pseudomonadati</taxon>
        <taxon>Pseudomonadota</taxon>
        <taxon>Gammaproteobacteria</taxon>
        <taxon>Vibrionales</taxon>
        <taxon>Vibrionaceae</taxon>
        <taxon>Vibrio</taxon>
    </lineage>
</organism>
<dbReference type="Proteomes" id="UP001156690">
    <property type="component" value="Unassembled WGS sequence"/>
</dbReference>
<feature type="domain" description="Gfo/Idh/MocA-like oxidoreductase C-terminal" evidence="2">
    <location>
        <begin position="154"/>
        <end position="388"/>
    </location>
</feature>
<dbReference type="EMBL" id="BSNX01000021">
    <property type="protein sequence ID" value="GLQ72793.1"/>
    <property type="molecule type" value="Genomic_DNA"/>
</dbReference>
<reference evidence="4" key="1">
    <citation type="journal article" date="2019" name="Int. J. Syst. Evol. Microbiol.">
        <title>The Global Catalogue of Microorganisms (GCM) 10K type strain sequencing project: providing services to taxonomists for standard genome sequencing and annotation.</title>
        <authorList>
            <consortium name="The Broad Institute Genomics Platform"/>
            <consortium name="The Broad Institute Genome Sequencing Center for Infectious Disease"/>
            <person name="Wu L."/>
            <person name="Ma J."/>
        </authorList>
    </citation>
    <scope>NUCLEOTIDE SEQUENCE [LARGE SCALE GENOMIC DNA]</scope>
    <source>
        <strain evidence="4">NBRC 15640</strain>
    </source>
</reference>
<sequence>MFNEEKHFDTPIRWGLIGGGRGSEIGHSHRAAAARDRLFQFVAGALDIDHQRCIDFGTNLGLEKDRCYPSYKVMFEEEAKKENGIQAVSIATPNATHYEIAKAALEAGLHVICEKPVTFHATEAEELKAIAHQNNRMLAVMYGYTGHVMVQQAREMVHRGDIGAVRVIQMQFAHGYHNVEVEKNSPGAKWRMNPEVSGPSFIIGDCGTHVFYLAELITGLKVTSLLCARQSFIESRSPLEDNAHVIMNFDNGATGTMWASAINAGSMHQQKIRIVGEKASIEWWDEYPNQLRYEIQGQPAQVMERGMPYLHNDAAGVSSSRIGGGHGEGFFESWANLYHRYALAIDAFERKDTDFLSTHWYPDIDAGISGVKFVESCVESADKGAIWVSYDDN</sequence>
<comment type="caution">
    <text evidence="3">The sequence shown here is derived from an EMBL/GenBank/DDBJ whole genome shotgun (WGS) entry which is preliminary data.</text>
</comment>
<dbReference type="SUPFAM" id="SSF55347">
    <property type="entry name" value="Glyceraldehyde-3-phosphate dehydrogenase-like, C-terminal domain"/>
    <property type="match status" value="1"/>
</dbReference>
<dbReference type="SUPFAM" id="SSF51735">
    <property type="entry name" value="NAD(P)-binding Rossmann-fold domains"/>
    <property type="match status" value="1"/>
</dbReference>
<dbReference type="InterPro" id="IPR036291">
    <property type="entry name" value="NAD(P)-bd_dom_sf"/>
</dbReference>
<dbReference type="Gene3D" id="3.40.50.720">
    <property type="entry name" value="NAD(P)-binding Rossmann-like Domain"/>
    <property type="match status" value="1"/>
</dbReference>
<accession>A0AAV5NQM0</accession>
<dbReference type="AlphaFoldDB" id="A0AAV5NQM0"/>
<dbReference type="PANTHER" id="PTHR43708">
    <property type="entry name" value="CONSERVED EXPRESSED OXIDOREDUCTASE (EUROFUNG)"/>
    <property type="match status" value="1"/>
</dbReference>
<protein>
    <submittedName>
        <fullName evidence="3">Oxidoreductase</fullName>
    </submittedName>
</protein>
<evidence type="ECO:0000313" key="4">
    <source>
        <dbReference type="Proteomes" id="UP001156690"/>
    </source>
</evidence>
<feature type="domain" description="Gfo/Idh/MocA-like oxidoreductase N-terminal" evidence="1">
    <location>
        <begin position="12"/>
        <end position="141"/>
    </location>
</feature>
<dbReference type="Pfam" id="PF01408">
    <property type="entry name" value="GFO_IDH_MocA"/>
    <property type="match status" value="1"/>
</dbReference>
<evidence type="ECO:0000259" key="1">
    <source>
        <dbReference type="Pfam" id="PF01408"/>
    </source>
</evidence>
<dbReference type="InterPro" id="IPR004104">
    <property type="entry name" value="Gfo/Idh/MocA-like_OxRdtase_C"/>
</dbReference>
<evidence type="ECO:0000313" key="3">
    <source>
        <dbReference type="EMBL" id="GLQ72793.1"/>
    </source>
</evidence>
<evidence type="ECO:0000259" key="2">
    <source>
        <dbReference type="Pfam" id="PF02894"/>
    </source>
</evidence>
<dbReference type="GO" id="GO:0000166">
    <property type="term" value="F:nucleotide binding"/>
    <property type="evidence" value="ECO:0007669"/>
    <property type="project" value="InterPro"/>
</dbReference>
<dbReference type="InterPro" id="IPR051317">
    <property type="entry name" value="Gfo/Idh/MocA_oxidoreduct"/>
</dbReference>
<dbReference type="Pfam" id="PF02894">
    <property type="entry name" value="GFO_IDH_MocA_C"/>
    <property type="match status" value="1"/>
</dbReference>
<gene>
    <name evidence="3" type="ORF">GCM10007932_21530</name>
</gene>
<dbReference type="Gene3D" id="3.30.360.10">
    <property type="entry name" value="Dihydrodipicolinate Reductase, domain 2"/>
    <property type="match status" value="1"/>
</dbReference>
<proteinExistence type="predicted"/>
<name>A0AAV5NQM0_9VIBR</name>
<dbReference type="PANTHER" id="PTHR43708:SF3">
    <property type="entry name" value="OXIDOREDUCTASE"/>
    <property type="match status" value="1"/>
</dbReference>
<dbReference type="RefSeq" id="WP_126606033.1">
    <property type="nucleotide sequence ID" value="NZ_AP025144.1"/>
</dbReference>
<dbReference type="InterPro" id="IPR000683">
    <property type="entry name" value="Gfo/Idh/MocA-like_OxRdtase_N"/>
</dbReference>
<keyword evidence="4" id="KW-1185">Reference proteome</keyword>